<keyword evidence="2" id="KW-0812">Transmembrane</keyword>
<protein>
    <recommendedName>
        <fullName evidence="5">HupE/UreJ family protein</fullName>
    </recommendedName>
</protein>
<name>Q0VPS4_ALCBS</name>
<keyword evidence="4" id="KW-1185">Reference proteome</keyword>
<dbReference type="STRING" id="393595.ABO_1376"/>
<evidence type="ECO:0008006" key="5">
    <source>
        <dbReference type="Google" id="ProtNLM"/>
    </source>
</evidence>
<feature type="transmembrane region" description="Helical" evidence="2">
    <location>
        <begin position="12"/>
        <end position="31"/>
    </location>
</feature>
<dbReference type="Pfam" id="PF13795">
    <property type="entry name" value="HupE_UreJ_2"/>
    <property type="match status" value="1"/>
</dbReference>
<gene>
    <name evidence="3" type="ordered locus">ABO_1376</name>
</gene>
<dbReference type="AlphaFoldDB" id="Q0VPS4"/>
<dbReference type="HOGENOM" id="CLU_091372_0_0_6"/>
<feature type="region of interest" description="Disordered" evidence="1">
    <location>
        <begin position="253"/>
        <end position="295"/>
    </location>
</feature>
<feature type="transmembrane region" description="Helical" evidence="2">
    <location>
        <begin position="140"/>
        <end position="157"/>
    </location>
</feature>
<feature type="transmembrane region" description="Helical" evidence="2">
    <location>
        <begin position="177"/>
        <end position="199"/>
    </location>
</feature>
<keyword evidence="2" id="KW-0472">Membrane</keyword>
<keyword evidence="2" id="KW-1133">Transmembrane helix</keyword>
<reference evidence="3 4" key="1">
    <citation type="journal article" date="2006" name="Nat. Biotechnol.">
        <title>Genome sequence of the ubiquitous hydrocarbon-degrading marine bacterium Alcanivorax borkumensis.</title>
        <authorList>
            <person name="Schneiker S."/>
            <person name="Martins dos Santos V.A.P."/>
            <person name="Bartels D."/>
            <person name="Bekel T."/>
            <person name="Brecht M."/>
            <person name="Buhrmester J."/>
            <person name="Chernikova T.N."/>
            <person name="Denaro R."/>
            <person name="Ferrer M."/>
            <person name="Gertler C."/>
            <person name="Goesmann A."/>
            <person name="Golyshina O.V."/>
            <person name="Kaminski F."/>
            <person name="Khachane A.N."/>
            <person name="Lang S."/>
            <person name="Linke B."/>
            <person name="McHardy A.C."/>
            <person name="Meyer F."/>
            <person name="Nechitaylo T."/>
            <person name="Puehler A."/>
            <person name="Regenhardt D."/>
            <person name="Rupp O."/>
            <person name="Sabirova J.S."/>
            <person name="Selbitschka W."/>
            <person name="Yakimov M.M."/>
            <person name="Timmis K.N."/>
            <person name="Vorhoelter F.-J."/>
            <person name="Weidner S."/>
            <person name="Kaiser O."/>
            <person name="Golyshin P.N."/>
        </authorList>
    </citation>
    <scope>NUCLEOTIDE SEQUENCE [LARGE SCALE GENOMIC DNA]</scope>
    <source>
        <strain evidence="4">ATCC 700651 / DSM 11573 / NCIMB 13689 / SK2</strain>
    </source>
</reference>
<dbReference type="KEGG" id="abo:ABO_1376"/>
<feature type="transmembrane region" description="Helical" evidence="2">
    <location>
        <begin position="108"/>
        <end position="128"/>
    </location>
</feature>
<feature type="transmembrane region" description="Helical" evidence="2">
    <location>
        <begin position="211"/>
        <end position="231"/>
    </location>
</feature>
<dbReference type="Proteomes" id="UP000008871">
    <property type="component" value="Chromosome"/>
</dbReference>
<evidence type="ECO:0000313" key="4">
    <source>
        <dbReference type="Proteomes" id="UP000008871"/>
    </source>
</evidence>
<organism evidence="3 4">
    <name type="scientific">Alcanivorax borkumensis (strain ATCC 700651 / DSM 11573 / NCIMB 13689 / SK2)</name>
    <dbReference type="NCBI Taxonomy" id="393595"/>
    <lineage>
        <taxon>Bacteria</taxon>
        <taxon>Pseudomonadati</taxon>
        <taxon>Pseudomonadota</taxon>
        <taxon>Gammaproteobacteria</taxon>
        <taxon>Oceanospirillales</taxon>
        <taxon>Alcanivoracaceae</taxon>
        <taxon>Alcanivorax</taxon>
    </lineage>
</organism>
<dbReference type="InterPro" id="IPR032809">
    <property type="entry name" value="Put_HupE_UreJ"/>
</dbReference>
<proteinExistence type="predicted"/>
<evidence type="ECO:0000256" key="1">
    <source>
        <dbReference type="SAM" id="MobiDB-lite"/>
    </source>
</evidence>
<feature type="transmembrane region" description="Helical" evidence="2">
    <location>
        <begin position="51"/>
        <end position="74"/>
    </location>
</feature>
<accession>Q0VPS4</accession>
<evidence type="ECO:0000256" key="2">
    <source>
        <dbReference type="SAM" id="Phobius"/>
    </source>
</evidence>
<feature type="compositionally biased region" description="Basic and acidic residues" evidence="1">
    <location>
        <begin position="282"/>
        <end position="295"/>
    </location>
</feature>
<dbReference type="eggNOG" id="COG2370">
    <property type="taxonomic scope" value="Bacteria"/>
</dbReference>
<dbReference type="EMBL" id="AM286690">
    <property type="protein sequence ID" value="CAL16824.1"/>
    <property type="molecule type" value="Genomic_DNA"/>
</dbReference>
<evidence type="ECO:0000313" key="3">
    <source>
        <dbReference type="EMBL" id="CAL16824.1"/>
    </source>
</evidence>
<sequence length="295" mass="32963">MIDSIITKVEYIMIKFLFVAIASFASASAWAHGMSAEDQARILNAGYLEYIRLGATHMLSGYDHLLFLFGVMFFLTRFGEIIKFITAFTVGHSITLVFATLFGITANYYLIDAVIALTVCYKAFDNLGGFQKHLQMKSPNLTWMVFAFGLIHGFGLSTRLQQLPLGHDGLVLKILSFNVGVELGQIVALSIMLALLMVWRKNPSFGRFSKASNVAIMLTGGLLLLMQLHGFQHTQYPDDFPLNRDDHQHVHEDMEDNKAPLSNYPRNLELGAPSADPQPEEPEVHRHEGGEPHAH</sequence>